<sequence length="667" mass="73568">MISTALAFCWRLIRRRALQIDFSFCRCFLLLSICTILFSKHVVCSRIPRLIPRDDNLLISRILADNSSSSCPVTFQFVNRFPATIGACRNDAHNVDFNICCSALLNTFGIGISEYLGHTGFFEFPDNASAYTCLDAYQEQLHANGISVNFVNSCFPLPYPDPAMFVRNPRLCAGITTTADWKRVVGPSPMDASCSGDLSSQAGCQICTDDIKQVVYKLNSIDPNHSTDCVYFSVIYAAAVLNTLGPMNPSTAVCLLGMDSRDLPGKKSHKNIVLFTSIGAGCVCLLSLLLALAYGFWKRRKRKGELASLLEKRKNMLINSLTPNTGLVQFTYEELKTATQDFSQQNIIGEGGFGRVYKGVLDFYGGLQVAVKVIKNSTIEGDTEFLNEVEVINRVRHRNLLHLRGCCVASTNAEGHNRLLVYDLMPNGNLEDYLFSGTKSLSWPERRKIAIGMATGINYLHNEVEPAILHRDIKPSNILLDGDLNARVADFGLAKVAPEGISHLTTRVAGTPVYIALEYAMYGHLSDKIDVYSFGIVLLELLSGRKALDTSRGNPMEYHIVDWAWRLLKEGKVLEVIDKTIRDSSPVAVMERFVRVGILCAHLQVAFRPPISQALKMLEGDCEIPAIPDRPPSYAWSKPGDTPNACSFASSGSGCAQSSINSIDLLR</sequence>
<organism evidence="1 2">
    <name type="scientific">Diphasiastrum complanatum</name>
    <name type="common">Issler's clubmoss</name>
    <name type="synonym">Lycopodium complanatum</name>
    <dbReference type="NCBI Taxonomy" id="34168"/>
    <lineage>
        <taxon>Eukaryota</taxon>
        <taxon>Viridiplantae</taxon>
        <taxon>Streptophyta</taxon>
        <taxon>Embryophyta</taxon>
        <taxon>Tracheophyta</taxon>
        <taxon>Lycopodiopsida</taxon>
        <taxon>Lycopodiales</taxon>
        <taxon>Lycopodiaceae</taxon>
        <taxon>Lycopodioideae</taxon>
        <taxon>Diphasiastrum</taxon>
    </lineage>
</organism>
<protein>
    <submittedName>
        <fullName evidence="1">Uncharacterized protein</fullName>
    </submittedName>
</protein>
<proteinExistence type="predicted"/>
<keyword evidence="2" id="KW-1185">Reference proteome</keyword>
<gene>
    <name evidence="1" type="ORF">O6H91_02G041800</name>
</gene>
<comment type="caution">
    <text evidence="1">The sequence shown here is derived from an EMBL/GenBank/DDBJ whole genome shotgun (WGS) entry which is preliminary data.</text>
</comment>
<evidence type="ECO:0000313" key="2">
    <source>
        <dbReference type="Proteomes" id="UP001162992"/>
    </source>
</evidence>
<dbReference type="EMBL" id="CM055093">
    <property type="protein sequence ID" value="KAJ7564964.1"/>
    <property type="molecule type" value="Genomic_DNA"/>
</dbReference>
<dbReference type="Proteomes" id="UP001162992">
    <property type="component" value="Chromosome 2"/>
</dbReference>
<evidence type="ECO:0000313" key="1">
    <source>
        <dbReference type="EMBL" id="KAJ7564964.1"/>
    </source>
</evidence>
<accession>A0ACC2EEM7</accession>
<reference evidence="2" key="1">
    <citation type="journal article" date="2024" name="Proc. Natl. Acad. Sci. U.S.A.">
        <title>Extraordinary preservation of gene collinearity over three hundred million years revealed in homosporous lycophytes.</title>
        <authorList>
            <person name="Li C."/>
            <person name="Wickell D."/>
            <person name="Kuo L.Y."/>
            <person name="Chen X."/>
            <person name="Nie B."/>
            <person name="Liao X."/>
            <person name="Peng D."/>
            <person name="Ji J."/>
            <person name="Jenkins J."/>
            <person name="Williams M."/>
            <person name="Shu S."/>
            <person name="Plott C."/>
            <person name="Barry K."/>
            <person name="Rajasekar S."/>
            <person name="Grimwood J."/>
            <person name="Han X."/>
            <person name="Sun S."/>
            <person name="Hou Z."/>
            <person name="He W."/>
            <person name="Dai G."/>
            <person name="Sun C."/>
            <person name="Schmutz J."/>
            <person name="Leebens-Mack J.H."/>
            <person name="Li F.W."/>
            <person name="Wang L."/>
        </authorList>
    </citation>
    <scope>NUCLEOTIDE SEQUENCE [LARGE SCALE GENOMIC DNA]</scope>
    <source>
        <strain evidence="2">cv. PW_Plant_1</strain>
    </source>
</reference>
<name>A0ACC2EEM7_DIPCM</name>